<gene>
    <name evidence="2" type="ORF">SBRY_50487</name>
</gene>
<dbReference type="Pfam" id="PF04167">
    <property type="entry name" value="DUF402"/>
    <property type="match status" value="1"/>
</dbReference>
<dbReference type="EMBL" id="CAJVAX010000019">
    <property type="protein sequence ID" value="CAG7650952.1"/>
    <property type="molecule type" value="Genomic_DNA"/>
</dbReference>
<dbReference type="SUPFAM" id="SSF159234">
    <property type="entry name" value="FomD-like"/>
    <property type="match status" value="1"/>
</dbReference>
<dbReference type="InterPro" id="IPR007295">
    <property type="entry name" value="DUF402"/>
</dbReference>
<proteinExistence type="predicted"/>
<evidence type="ECO:0000313" key="3">
    <source>
        <dbReference type="Proteomes" id="UP001153328"/>
    </source>
</evidence>
<dbReference type="AlphaFoldDB" id="A0A9W4MJD5"/>
<reference evidence="2" key="1">
    <citation type="submission" date="2021-06" db="EMBL/GenBank/DDBJ databases">
        <authorList>
            <person name="Arsene-Ploetze F."/>
        </authorList>
    </citation>
    <scope>NUCLEOTIDE SEQUENCE</scope>
    <source>
        <strain evidence="2">SBRY1</strain>
    </source>
</reference>
<feature type="domain" description="DUF402" evidence="1">
    <location>
        <begin position="2"/>
        <end position="52"/>
    </location>
</feature>
<accession>A0A9W4MJD5</accession>
<organism evidence="2 3">
    <name type="scientific">Actinacidiphila bryophytorum</name>
    <dbReference type="NCBI Taxonomy" id="1436133"/>
    <lineage>
        <taxon>Bacteria</taxon>
        <taxon>Bacillati</taxon>
        <taxon>Actinomycetota</taxon>
        <taxon>Actinomycetes</taxon>
        <taxon>Kitasatosporales</taxon>
        <taxon>Streptomycetaceae</taxon>
        <taxon>Actinacidiphila</taxon>
    </lineage>
</organism>
<protein>
    <recommendedName>
        <fullName evidence="1">DUF402 domain-containing protein</fullName>
    </recommendedName>
</protein>
<dbReference type="Proteomes" id="UP001153328">
    <property type="component" value="Unassembled WGS sequence"/>
</dbReference>
<dbReference type="InterPro" id="IPR035930">
    <property type="entry name" value="FomD-like_sf"/>
</dbReference>
<evidence type="ECO:0000259" key="1">
    <source>
        <dbReference type="Pfam" id="PF04167"/>
    </source>
</evidence>
<comment type="caution">
    <text evidence="2">The sequence shown here is derived from an EMBL/GenBank/DDBJ whole genome shotgun (WGS) entry which is preliminary data.</text>
</comment>
<sequence>MLVDLVVAPGLSRWTWKDEDENAQARRLGVVSEAEHRAVDRAREYVLATIEHDRRVVTCAARGYSLVPGHRRCPYCRDGRGDP</sequence>
<name>A0A9W4MJD5_9ACTN</name>
<evidence type="ECO:0000313" key="2">
    <source>
        <dbReference type="EMBL" id="CAG7650952.1"/>
    </source>
</evidence>
<keyword evidence="3" id="KW-1185">Reference proteome</keyword>
<dbReference type="Gene3D" id="2.40.380.10">
    <property type="entry name" value="FomD-like"/>
    <property type="match status" value="1"/>
</dbReference>